<sequence>MIRLLAALLLIAGTASAAEPEIPAARQQQLRAIAEACTPDAQKFCKDVERGEGRIVKCLRDHAAELSPACKAGLVPAQPAAPKK</sequence>
<dbReference type="AlphaFoldDB" id="A0A8S8XH02"/>
<comment type="caution">
    <text evidence="2">The sequence shown here is derived from an EMBL/GenBank/DDBJ whole genome shotgun (WGS) entry which is preliminary data.</text>
</comment>
<dbReference type="RefSeq" id="WP_420243959.1">
    <property type="nucleotide sequence ID" value="NZ_BOPV01000001.1"/>
</dbReference>
<dbReference type="Pfam" id="PF00839">
    <property type="entry name" value="Cys_rich_FGFR"/>
    <property type="match status" value="1"/>
</dbReference>
<protein>
    <recommendedName>
        <fullName evidence="4">Cysteine rich repeat-containing protein</fullName>
    </recommendedName>
</protein>
<name>A0A8S8XH02_9PROT</name>
<proteinExistence type="predicted"/>
<dbReference type="Proteomes" id="UP000681075">
    <property type="component" value="Unassembled WGS sequence"/>
</dbReference>
<reference evidence="2" key="1">
    <citation type="submission" date="2021-02" db="EMBL/GenBank/DDBJ databases">
        <title>Genome sequence of Rhodospirillales sp. strain TMPK1 isolated from soil.</title>
        <authorList>
            <person name="Nakai R."/>
            <person name="Kusada H."/>
            <person name="Tamaki H."/>
        </authorList>
    </citation>
    <scope>NUCLEOTIDE SEQUENCE</scope>
    <source>
        <strain evidence="2">TMPK1</strain>
    </source>
</reference>
<feature type="signal peptide" evidence="1">
    <location>
        <begin position="1"/>
        <end position="17"/>
    </location>
</feature>
<feature type="chain" id="PRO_5035925650" description="Cysteine rich repeat-containing protein" evidence="1">
    <location>
        <begin position="18"/>
        <end position="84"/>
    </location>
</feature>
<evidence type="ECO:0000256" key="1">
    <source>
        <dbReference type="SAM" id="SignalP"/>
    </source>
</evidence>
<dbReference type="EMBL" id="BOPV01000001">
    <property type="protein sequence ID" value="GIL40767.1"/>
    <property type="molecule type" value="Genomic_DNA"/>
</dbReference>
<keyword evidence="3" id="KW-1185">Reference proteome</keyword>
<accession>A0A8S8XH02</accession>
<gene>
    <name evidence="2" type="ORF">TMPK1_30040</name>
</gene>
<organism evidence="2 3">
    <name type="scientific">Roseiterribacter gracilis</name>
    <dbReference type="NCBI Taxonomy" id="2812848"/>
    <lineage>
        <taxon>Bacteria</taxon>
        <taxon>Pseudomonadati</taxon>
        <taxon>Pseudomonadota</taxon>
        <taxon>Alphaproteobacteria</taxon>
        <taxon>Rhodospirillales</taxon>
        <taxon>Roseiterribacteraceae</taxon>
        <taxon>Roseiterribacter</taxon>
    </lineage>
</organism>
<evidence type="ECO:0000313" key="2">
    <source>
        <dbReference type="EMBL" id="GIL40767.1"/>
    </source>
</evidence>
<dbReference type="GO" id="GO:0016020">
    <property type="term" value="C:membrane"/>
    <property type="evidence" value="ECO:0007669"/>
    <property type="project" value="InterPro"/>
</dbReference>
<evidence type="ECO:0008006" key="4">
    <source>
        <dbReference type="Google" id="ProtNLM"/>
    </source>
</evidence>
<dbReference type="InterPro" id="IPR001893">
    <property type="entry name" value="Cys-rich_GLG1_repeat"/>
</dbReference>
<evidence type="ECO:0000313" key="3">
    <source>
        <dbReference type="Proteomes" id="UP000681075"/>
    </source>
</evidence>
<keyword evidence="1" id="KW-0732">Signal</keyword>